<keyword evidence="2" id="KW-1185">Reference proteome</keyword>
<evidence type="ECO:0000313" key="2">
    <source>
        <dbReference type="Proteomes" id="UP001221757"/>
    </source>
</evidence>
<name>A0AAD7B4C7_MYCRO</name>
<protein>
    <submittedName>
        <fullName evidence="1">Uncharacterized protein</fullName>
    </submittedName>
</protein>
<evidence type="ECO:0000313" key="1">
    <source>
        <dbReference type="EMBL" id="KAJ7610335.1"/>
    </source>
</evidence>
<proteinExistence type="predicted"/>
<organism evidence="1 2">
    <name type="scientific">Mycena rosella</name>
    <name type="common">Pink bonnet</name>
    <name type="synonym">Agaricus rosellus</name>
    <dbReference type="NCBI Taxonomy" id="1033263"/>
    <lineage>
        <taxon>Eukaryota</taxon>
        <taxon>Fungi</taxon>
        <taxon>Dikarya</taxon>
        <taxon>Basidiomycota</taxon>
        <taxon>Agaricomycotina</taxon>
        <taxon>Agaricomycetes</taxon>
        <taxon>Agaricomycetidae</taxon>
        <taxon>Agaricales</taxon>
        <taxon>Marasmiineae</taxon>
        <taxon>Mycenaceae</taxon>
        <taxon>Mycena</taxon>
    </lineage>
</organism>
<dbReference type="EMBL" id="JARKIE010001002">
    <property type="protein sequence ID" value="KAJ7610335.1"/>
    <property type="molecule type" value="Genomic_DNA"/>
</dbReference>
<reference evidence="1" key="1">
    <citation type="submission" date="2023-03" db="EMBL/GenBank/DDBJ databases">
        <title>Massive genome expansion in bonnet fungi (Mycena s.s.) driven by repeated elements and novel gene families across ecological guilds.</title>
        <authorList>
            <consortium name="Lawrence Berkeley National Laboratory"/>
            <person name="Harder C.B."/>
            <person name="Miyauchi S."/>
            <person name="Viragh M."/>
            <person name="Kuo A."/>
            <person name="Thoen E."/>
            <person name="Andreopoulos B."/>
            <person name="Lu D."/>
            <person name="Skrede I."/>
            <person name="Drula E."/>
            <person name="Henrissat B."/>
            <person name="Morin E."/>
            <person name="Kohler A."/>
            <person name="Barry K."/>
            <person name="LaButti K."/>
            <person name="Morin E."/>
            <person name="Salamov A."/>
            <person name="Lipzen A."/>
            <person name="Mereny Z."/>
            <person name="Hegedus B."/>
            <person name="Baldrian P."/>
            <person name="Stursova M."/>
            <person name="Weitz H."/>
            <person name="Taylor A."/>
            <person name="Grigoriev I.V."/>
            <person name="Nagy L.G."/>
            <person name="Martin F."/>
            <person name="Kauserud H."/>
        </authorList>
    </citation>
    <scope>NUCLEOTIDE SEQUENCE</scope>
    <source>
        <strain evidence="1">CBHHK067</strain>
    </source>
</reference>
<dbReference type="Proteomes" id="UP001221757">
    <property type="component" value="Unassembled WGS sequence"/>
</dbReference>
<gene>
    <name evidence="1" type="ORF">B0H17DRAFT_1153637</name>
</gene>
<dbReference type="AlphaFoldDB" id="A0AAD7B4C7"/>
<sequence length="126" mass="13299">MVHYEVGIVRNTGSFTGRGSHIGFGYSHRMQSGAVVLLVFTARWHLIVVPGVPLLSAKAQGNQVSDTISDEFTPELRTTLLEGMGFIMRVPSGIARADAPNAKPVHPICSYAEDVGVLGGGPGILA</sequence>
<comment type="caution">
    <text evidence="1">The sequence shown here is derived from an EMBL/GenBank/DDBJ whole genome shotgun (WGS) entry which is preliminary data.</text>
</comment>
<accession>A0AAD7B4C7</accession>